<gene>
    <name evidence="1" type="ORF">DAPPUDRAFT_244725</name>
</gene>
<dbReference type="AlphaFoldDB" id="E9GLN2"/>
<keyword evidence="2" id="KW-1185">Reference proteome</keyword>
<accession>E9GLN2</accession>
<reference evidence="1 2" key="1">
    <citation type="journal article" date="2011" name="Science">
        <title>The ecoresponsive genome of Daphnia pulex.</title>
        <authorList>
            <person name="Colbourne J.K."/>
            <person name="Pfrender M.E."/>
            <person name="Gilbert D."/>
            <person name="Thomas W.K."/>
            <person name="Tucker A."/>
            <person name="Oakley T.H."/>
            <person name="Tokishita S."/>
            <person name="Aerts A."/>
            <person name="Arnold G.J."/>
            <person name="Basu M.K."/>
            <person name="Bauer D.J."/>
            <person name="Caceres C.E."/>
            <person name="Carmel L."/>
            <person name="Casola C."/>
            <person name="Choi J.H."/>
            <person name="Detter J.C."/>
            <person name="Dong Q."/>
            <person name="Dusheyko S."/>
            <person name="Eads B.D."/>
            <person name="Frohlich T."/>
            <person name="Geiler-Samerotte K.A."/>
            <person name="Gerlach D."/>
            <person name="Hatcher P."/>
            <person name="Jogdeo S."/>
            <person name="Krijgsveld J."/>
            <person name="Kriventseva E.V."/>
            <person name="Kultz D."/>
            <person name="Laforsch C."/>
            <person name="Lindquist E."/>
            <person name="Lopez J."/>
            <person name="Manak J.R."/>
            <person name="Muller J."/>
            <person name="Pangilinan J."/>
            <person name="Patwardhan R.P."/>
            <person name="Pitluck S."/>
            <person name="Pritham E.J."/>
            <person name="Rechtsteiner A."/>
            <person name="Rho M."/>
            <person name="Rogozin I.B."/>
            <person name="Sakarya O."/>
            <person name="Salamov A."/>
            <person name="Schaack S."/>
            <person name="Shapiro H."/>
            <person name="Shiga Y."/>
            <person name="Skalitzky C."/>
            <person name="Smith Z."/>
            <person name="Souvorov A."/>
            <person name="Sung W."/>
            <person name="Tang Z."/>
            <person name="Tsuchiya D."/>
            <person name="Tu H."/>
            <person name="Vos H."/>
            <person name="Wang M."/>
            <person name="Wolf Y.I."/>
            <person name="Yamagata H."/>
            <person name="Yamada T."/>
            <person name="Ye Y."/>
            <person name="Shaw J.R."/>
            <person name="Andrews J."/>
            <person name="Crease T.J."/>
            <person name="Tang H."/>
            <person name="Lucas S.M."/>
            <person name="Robertson H.M."/>
            <person name="Bork P."/>
            <person name="Koonin E.V."/>
            <person name="Zdobnov E.M."/>
            <person name="Grigoriev I.V."/>
            <person name="Lynch M."/>
            <person name="Boore J.L."/>
        </authorList>
    </citation>
    <scope>NUCLEOTIDE SEQUENCE [LARGE SCALE GENOMIC DNA]</scope>
</reference>
<evidence type="ECO:0000313" key="2">
    <source>
        <dbReference type="Proteomes" id="UP000000305"/>
    </source>
</evidence>
<sequence>MDRKSETLFAEPVQSMKQVNNIVMQHAPLTESHANTLRFSLRDEPLLYT</sequence>
<dbReference type="EMBL" id="GL732551">
    <property type="protein sequence ID" value="EFX79658.1"/>
    <property type="molecule type" value="Genomic_DNA"/>
</dbReference>
<dbReference type="Proteomes" id="UP000000305">
    <property type="component" value="Unassembled WGS sequence"/>
</dbReference>
<dbReference type="InParanoid" id="E9GLN2"/>
<organism evidence="1 2">
    <name type="scientific">Daphnia pulex</name>
    <name type="common">Water flea</name>
    <dbReference type="NCBI Taxonomy" id="6669"/>
    <lineage>
        <taxon>Eukaryota</taxon>
        <taxon>Metazoa</taxon>
        <taxon>Ecdysozoa</taxon>
        <taxon>Arthropoda</taxon>
        <taxon>Crustacea</taxon>
        <taxon>Branchiopoda</taxon>
        <taxon>Diplostraca</taxon>
        <taxon>Cladocera</taxon>
        <taxon>Anomopoda</taxon>
        <taxon>Daphniidae</taxon>
        <taxon>Daphnia</taxon>
    </lineage>
</organism>
<evidence type="ECO:0000313" key="1">
    <source>
        <dbReference type="EMBL" id="EFX79658.1"/>
    </source>
</evidence>
<dbReference type="HOGENOM" id="CLU_3144332_0_0_1"/>
<protein>
    <submittedName>
        <fullName evidence="1">Uncharacterized protein</fullName>
    </submittedName>
</protein>
<name>E9GLN2_DAPPU</name>
<dbReference type="KEGG" id="dpx:DAPPUDRAFT_244725"/>
<proteinExistence type="predicted"/>